<organism evidence="2 3">
    <name type="scientific">Plenodomus tracheiphilus IPT5</name>
    <dbReference type="NCBI Taxonomy" id="1408161"/>
    <lineage>
        <taxon>Eukaryota</taxon>
        <taxon>Fungi</taxon>
        <taxon>Dikarya</taxon>
        <taxon>Ascomycota</taxon>
        <taxon>Pezizomycotina</taxon>
        <taxon>Dothideomycetes</taxon>
        <taxon>Pleosporomycetidae</taxon>
        <taxon>Pleosporales</taxon>
        <taxon>Pleosporineae</taxon>
        <taxon>Leptosphaeriaceae</taxon>
        <taxon>Plenodomus</taxon>
    </lineage>
</organism>
<sequence>MAKPKRMSEIFTSSSDKLTNTAPAPAPATATPPYSSEGPTLPLIGAPEDQIPTAENNTNTNNPSKKRKIDSQPTNSTLPTQRGPPPKPPHTLHPALYTPWTLLPPEILTLLETQARIRTTTSVNIVPVVFSKNQNVKAGINKLKTLLGAYKEPKEGIGRPVVLKEEDALIAVSAQGEGAGKLVGIVELVKRIIAPEKREEGGKGVEKWCMYTVLSSVEVEMEPKGRQDTDKNNSKKDGIVAEEAEEEEEEEEAFDRMEVDKEQEKAMKKVRKVPVLTVWLTKKRVPVFAKEFGEQSILVKIIEEE</sequence>
<name>A0A6A7ATD2_9PLEO</name>
<gene>
    <name evidence="2" type="ORF">T440DRAFT_232074</name>
</gene>
<dbReference type="EMBL" id="MU006336">
    <property type="protein sequence ID" value="KAF2846303.1"/>
    <property type="molecule type" value="Genomic_DNA"/>
</dbReference>
<dbReference type="AlphaFoldDB" id="A0A6A7ATD2"/>
<feature type="compositionally biased region" description="Acidic residues" evidence="1">
    <location>
        <begin position="240"/>
        <end position="253"/>
    </location>
</feature>
<feature type="compositionally biased region" description="Polar residues" evidence="1">
    <location>
        <begin position="71"/>
        <end position="80"/>
    </location>
</feature>
<feature type="compositionally biased region" description="Pro residues" evidence="1">
    <location>
        <begin position="82"/>
        <end position="91"/>
    </location>
</feature>
<proteinExistence type="predicted"/>
<evidence type="ECO:0000313" key="3">
    <source>
        <dbReference type="Proteomes" id="UP000799423"/>
    </source>
</evidence>
<feature type="compositionally biased region" description="Low complexity" evidence="1">
    <location>
        <begin position="21"/>
        <end position="33"/>
    </location>
</feature>
<dbReference type="Proteomes" id="UP000799423">
    <property type="component" value="Unassembled WGS sequence"/>
</dbReference>
<feature type="compositionally biased region" description="Polar residues" evidence="1">
    <location>
        <begin position="10"/>
        <end position="20"/>
    </location>
</feature>
<reference evidence="2" key="1">
    <citation type="submission" date="2020-01" db="EMBL/GenBank/DDBJ databases">
        <authorList>
            <consortium name="DOE Joint Genome Institute"/>
            <person name="Haridas S."/>
            <person name="Albert R."/>
            <person name="Binder M."/>
            <person name="Bloem J."/>
            <person name="Labutti K."/>
            <person name="Salamov A."/>
            <person name="Andreopoulos B."/>
            <person name="Baker S.E."/>
            <person name="Barry K."/>
            <person name="Bills G."/>
            <person name="Bluhm B.H."/>
            <person name="Cannon C."/>
            <person name="Castanera R."/>
            <person name="Culley D.E."/>
            <person name="Daum C."/>
            <person name="Ezra D."/>
            <person name="Gonzalez J.B."/>
            <person name="Henrissat B."/>
            <person name="Kuo A."/>
            <person name="Liang C."/>
            <person name="Lipzen A."/>
            <person name="Lutzoni F."/>
            <person name="Magnuson J."/>
            <person name="Mondo S."/>
            <person name="Nolan M."/>
            <person name="Ohm R."/>
            <person name="Pangilinan J."/>
            <person name="Park H.-J."/>
            <person name="Ramirez L."/>
            <person name="Alfaro M."/>
            <person name="Sun H."/>
            <person name="Tritt A."/>
            <person name="Yoshinaga Y."/>
            <person name="Zwiers L.-H."/>
            <person name="Turgeon B.G."/>
            <person name="Goodwin S.B."/>
            <person name="Spatafora J.W."/>
            <person name="Crous P.W."/>
            <person name="Grigoriev I.V."/>
        </authorList>
    </citation>
    <scope>NUCLEOTIDE SEQUENCE</scope>
    <source>
        <strain evidence="2">IPT5</strain>
    </source>
</reference>
<protein>
    <recommendedName>
        <fullName evidence="4">DNA/RNA-binding protein Alba-like domain-containing protein</fullName>
    </recommendedName>
</protein>
<feature type="region of interest" description="Disordered" evidence="1">
    <location>
        <begin position="221"/>
        <end position="260"/>
    </location>
</feature>
<evidence type="ECO:0008006" key="4">
    <source>
        <dbReference type="Google" id="ProtNLM"/>
    </source>
</evidence>
<feature type="region of interest" description="Disordered" evidence="1">
    <location>
        <begin position="1"/>
        <end position="93"/>
    </location>
</feature>
<feature type="compositionally biased region" description="Basic and acidic residues" evidence="1">
    <location>
        <begin position="221"/>
        <end position="239"/>
    </location>
</feature>
<keyword evidence="3" id="KW-1185">Reference proteome</keyword>
<evidence type="ECO:0000256" key="1">
    <source>
        <dbReference type="SAM" id="MobiDB-lite"/>
    </source>
</evidence>
<dbReference type="OrthoDB" id="424402at2759"/>
<accession>A0A6A7ATD2</accession>
<evidence type="ECO:0000313" key="2">
    <source>
        <dbReference type="EMBL" id="KAF2846303.1"/>
    </source>
</evidence>